<accession>A0A2M7PTB6</accession>
<comment type="subcellular location">
    <subcellularLocation>
        <location evidence="8">Cytoplasm</location>
    </subcellularLocation>
</comment>
<dbReference type="GO" id="GO:0051539">
    <property type="term" value="F:4 iron, 4 sulfur cluster binding"/>
    <property type="evidence" value="ECO:0007669"/>
    <property type="project" value="UniProtKB-UniRule"/>
</dbReference>
<dbReference type="NCBIfam" id="TIGR00089">
    <property type="entry name" value="MiaB/RimO family radical SAM methylthiotransferase"/>
    <property type="match status" value="1"/>
</dbReference>
<evidence type="ECO:0000313" key="15">
    <source>
        <dbReference type="EMBL" id="PJB57940.1"/>
    </source>
</evidence>
<organism evidence="12 16">
    <name type="scientific">Candidatus Infernicultor aquiphilus</name>
    <dbReference type="NCBI Taxonomy" id="1805029"/>
    <lineage>
        <taxon>Bacteria</taxon>
        <taxon>Pseudomonadati</taxon>
        <taxon>Atribacterota</taxon>
        <taxon>Candidatus Phoenicimicrobiia</taxon>
        <taxon>Candidatus Pheonicimicrobiales</taxon>
        <taxon>Candidatus Phoenicimicrobiaceae</taxon>
        <taxon>Candidatus Infernicultor</taxon>
    </lineage>
</organism>
<name>A0A1J5GAH8_9BACT</name>
<evidence type="ECO:0000256" key="7">
    <source>
        <dbReference type="ARBA" id="ARBA00023014"/>
    </source>
</evidence>
<evidence type="ECO:0000256" key="4">
    <source>
        <dbReference type="ARBA" id="ARBA00022691"/>
    </source>
</evidence>
<dbReference type="STRING" id="1805029.AUK42_05385"/>
<dbReference type="GO" id="GO:0035599">
    <property type="term" value="F:aspartic acid methylthiotransferase activity"/>
    <property type="evidence" value="ECO:0007669"/>
    <property type="project" value="TreeGrafter"/>
</dbReference>
<evidence type="ECO:0000259" key="11">
    <source>
        <dbReference type="PROSITE" id="PS51918"/>
    </source>
</evidence>
<evidence type="ECO:0000256" key="1">
    <source>
        <dbReference type="ARBA" id="ARBA00022485"/>
    </source>
</evidence>
<gene>
    <name evidence="8 13" type="primary">rimO</name>
    <name evidence="12" type="ORF">AUK42_05385</name>
    <name evidence="15" type="ORF">CO097_00765</name>
    <name evidence="14" type="ORF">COZ07_01885</name>
    <name evidence="13" type="ORF">COZ58_05960</name>
</gene>
<evidence type="ECO:0000313" key="12">
    <source>
        <dbReference type="EMBL" id="OIP69300.1"/>
    </source>
</evidence>
<feature type="binding site" evidence="8">
    <location>
        <position position="163"/>
    </location>
    <ligand>
        <name>[4Fe-4S] cluster</name>
        <dbReference type="ChEBI" id="CHEBI:49883"/>
        <label>2</label>
        <note>4Fe-4S-S-AdoMet</note>
    </ligand>
</feature>
<comment type="caution">
    <text evidence="12">The sequence shown here is derived from an EMBL/GenBank/DDBJ whole genome shotgun (WGS) entry which is preliminary data.</text>
</comment>
<dbReference type="PROSITE" id="PS50926">
    <property type="entry name" value="TRAM"/>
    <property type="match status" value="1"/>
</dbReference>
<feature type="binding site" evidence="8">
    <location>
        <position position="46"/>
    </location>
    <ligand>
        <name>[4Fe-4S] cluster</name>
        <dbReference type="ChEBI" id="CHEBI:49883"/>
        <label>1</label>
    </ligand>
</feature>
<reference evidence="13" key="2">
    <citation type="submission" date="2017-09" db="EMBL/GenBank/DDBJ databases">
        <title>Depth-based differentiation of microbial function through sediment-hosted aquifers and enrichment of novel symbionts in the deep terrestrial subsurface.</title>
        <authorList>
            <person name="Probst A.J."/>
            <person name="Ladd B."/>
            <person name="Jarett J.K."/>
            <person name="Geller-Mcgrath D.E."/>
            <person name="Sieber C.M.K."/>
            <person name="Emerson J.B."/>
            <person name="Anantharaman K."/>
            <person name="Thomas B.C."/>
            <person name="Malmstrom R."/>
            <person name="Stieglmeier M."/>
            <person name="Klingl A."/>
            <person name="Woyke T."/>
            <person name="Ryan C.M."/>
            <person name="Banfield J.F."/>
        </authorList>
    </citation>
    <scope>NUCLEOTIDE SEQUENCE</scope>
    <source>
        <strain evidence="13">CG_4_8_14_3_um_filter_34_18</strain>
    </source>
</reference>
<keyword evidence="6 8" id="KW-0408">Iron</keyword>
<dbReference type="CDD" id="cd01335">
    <property type="entry name" value="Radical_SAM"/>
    <property type="match status" value="1"/>
</dbReference>
<feature type="binding site" evidence="8">
    <location>
        <position position="80"/>
    </location>
    <ligand>
        <name>[4Fe-4S] cluster</name>
        <dbReference type="ChEBI" id="CHEBI:49883"/>
        <label>1</label>
    </ligand>
</feature>
<dbReference type="PROSITE" id="PS01278">
    <property type="entry name" value="MTTASE_RADICAL"/>
    <property type="match status" value="1"/>
</dbReference>
<feature type="binding site" evidence="8">
    <location>
        <position position="10"/>
    </location>
    <ligand>
        <name>[4Fe-4S] cluster</name>
        <dbReference type="ChEBI" id="CHEBI:49883"/>
        <label>1</label>
    </ligand>
</feature>
<reference evidence="12 16" key="1">
    <citation type="journal article" date="2016" name="Environ. Microbiol.">
        <title>Genomic resolution of a cold subsurface aquifer community provides metabolic insights for novel microbes adapted to high CO concentrations.</title>
        <authorList>
            <person name="Probst A.J."/>
            <person name="Castelle C.J."/>
            <person name="Singh A."/>
            <person name="Brown C.T."/>
            <person name="Anantharaman K."/>
            <person name="Sharon I."/>
            <person name="Hug L.A."/>
            <person name="Burstein D."/>
            <person name="Emerson J.B."/>
            <person name="Thomas B.C."/>
            <person name="Banfield J.F."/>
        </authorList>
    </citation>
    <scope>NUCLEOTIDE SEQUENCE [LARGE SCALE GENOMIC DNA]</scope>
    <source>
        <strain evidence="12">CG2_30_33_13</strain>
    </source>
</reference>
<evidence type="ECO:0000259" key="9">
    <source>
        <dbReference type="PROSITE" id="PS50926"/>
    </source>
</evidence>
<keyword evidence="12" id="KW-0689">Ribosomal protein</keyword>
<comment type="function">
    <text evidence="8">Catalyzes the methylthiolation of an aspartic acid residue of ribosomal protein uS12.</text>
</comment>
<evidence type="ECO:0000313" key="14">
    <source>
        <dbReference type="EMBL" id="PIY33517.1"/>
    </source>
</evidence>
<dbReference type="HAMAP" id="MF_01865">
    <property type="entry name" value="MTTase_RimO"/>
    <property type="match status" value="1"/>
</dbReference>
<comment type="cofactor">
    <cofactor evidence="8">
        <name>[4Fe-4S] cluster</name>
        <dbReference type="ChEBI" id="CHEBI:49883"/>
    </cofactor>
    <text evidence="8">Binds 2 [4Fe-4S] clusters. One cluster is coordinated with 3 cysteines and an exchangeable S-adenosyl-L-methionine.</text>
</comment>
<dbReference type="PANTHER" id="PTHR43837">
    <property type="entry name" value="RIBOSOMAL PROTEIN S12 METHYLTHIOTRANSFERASE RIMO"/>
    <property type="match status" value="1"/>
</dbReference>
<feature type="binding site" evidence="8">
    <location>
        <position position="156"/>
    </location>
    <ligand>
        <name>[4Fe-4S] cluster</name>
        <dbReference type="ChEBI" id="CHEBI:49883"/>
        <label>2</label>
        <note>4Fe-4S-S-AdoMet</note>
    </ligand>
</feature>
<keyword evidence="12" id="KW-0687">Ribonucleoprotein</keyword>
<evidence type="ECO:0000256" key="5">
    <source>
        <dbReference type="ARBA" id="ARBA00022723"/>
    </source>
</evidence>
<dbReference type="Gene3D" id="3.40.50.12160">
    <property type="entry name" value="Methylthiotransferase, N-terminal domain"/>
    <property type="match status" value="1"/>
</dbReference>
<dbReference type="InterPro" id="IPR058240">
    <property type="entry name" value="rSAM_sf"/>
</dbReference>
<dbReference type="GO" id="GO:0006400">
    <property type="term" value="P:tRNA modification"/>
    <property type="evidence" value="ECO:0007669"/>
    <property type="project" value="InterPro"/>
</dbReference>
<feature type="domain" description="Radical SAM core" evidence="11">
    <location>
        <begin position="142"/>
        <end position="375"/>
    </location>
</feature>
<feature type="domain" description="TRAM" evidence="9">
    <location>
        <begin position="378"/>
        <end position="446"/>
    </location>
</feature>
<evidence type="ECO:0000313" key="16">
    <source>
        <dbReference type="Proteomes" id="UP000182763"/>
    </source>
</evidence>
<evidence type="ECO:0000313" key="13">
    <source>
        <dbReference type="EMBL" id="PIX33875.1"/>
    </source>
</evidence>
<dbReference type="EC" id="2.8.4.4" evidence="8"/>
<dbReference type="Proteomes" id="UP000228560">
    <property type="component" value="Unassembled WGS sequence"/>
</dbReference>
<dbReference type="EMBL" id="PFKO01000069">
    <property type="protein sequence ID" value="PIY33517.1"/>
    <property type="molecule type" value="Genomic_DNA"/>
</dbReference>
<dbReference type="SUPFAM" id="SSF102114">
    <property type="entry name" value="Radical SAM enzymes"/>
    <property type="match status" value="1"/>
</dbReference>
<dbReference type="EMBL" id="PFIP01000124">
    <property type="protein sequence ID" value="PIX33875.1"/>
    <property type="molecule type" value="Genomic_DNA"/>
</dbReference>
<feature type="domain" description="MTTase N-terminal" evidence="10">
    <location>
        <begin position="1"/>
        <end position="118"/>
    </location>
</feature>
<evidence type="ECO:0000313" key="18">
    <source>
        <dbReference type="Proteomes" id="UP000230646"/>
    </source>
</evidence>
<dbReference type="PROSITE" id="PS51449">
    <property type="entry name" value="MTTASE_N"/>
    <property type="match status" value="1"/>
</dbReference>
<dbReference type="InterPro" id="IPR012340">
    <property type="entry name" value="NA-bd_OB-fold"/>
</dbReference>
<dbReference type="Proteomes" id="UP000182763">
    <property type="component" value="Unassembled WGS sequence"/>
</dbReference>
<dbReference type="InterPro" id="IPR007197">
    <property type="entry name" value="rSAM"/>
</dbReference>
<dbReference type="PROSITE" id="PS51918">
    <property type="entry name" value="RADICAL_SAM"/>
    <property type="match status" value="1"/>
</dbReference>
<dbReference type="AlphaFoldDB" id="A0A1J5GAH8"/>
<dbReference type="NCBIfam" id="TIGR01125">
    <property type="entry name" value="30S ribosomal protein S12 methylthiotransferase RimO"/>
    <property type="match status" value="1"/>
</dbReference>
<accession>A0A1J5GAH8</accession>
<evidence type="ECO:0000259" key="10">
    <source>
        <dbReference type="PROSITE" id="PS51449"/>
    </source>
</evidence>
<dbReference type="EMBL" id="PFTV01000020">
    <property type="protein sequence ID" value="PJB57940.1"/>
    <property type="molecule type" value="Genomic_DNA"/>
</dbReference>
<dbReference type="InterPro" id="IPR013848">
    <property type="entry name" value="Methylthiotransferase_N"/>
</dbReference>
<keyword evidence="5 8" id="KW-0479">Metal-binding</keyword>
<dbReference type="InterPro" id="IPR023404">
    <property type="entry name" value="rSAM_horseshoe"/>
</dbReference>
<dbReference type="SFLD" id="SFLDG01061">
    <property type="entry name" value="methylthiotransferase"/>
    <property type="match status" value="1"/>
</dbReference>
<comment type="catalytic activity">
    <reaction evidence="8">
        <text>L-aspartate(89)-[ribosomal protein uS12]-hydrogen + (sulfur carrier)-SH + AH2 + 2 S-adenosyl-L-methionine = 3-methylsulfanyl-L-aspartate(89)-[ribosomal protein uS12]-hydrogen + (sulfur carrier)-H + 5'-deoxyadenosine + L-methionine + A + S-adenosyl-L-homocysteine + 2 H(+)</text>
        <dbReference type="Rhea" id="RHEA:37087"/>
        <dbReference type="Rhea" id="RHEA-COMP:10460"/>
        <dbReference type="Rhea" id="RHEA-COMP:10461"/>
        <dbReference type="Rhea" id="RHEA-COMP:14737"/>
        <dbReference type="Rhea" id="RHEA-COMP:14739"/>
        <dbReference type="ChEBI" id="CHEBI:13193"/>
        <dbReference type="ChEBI" id="CHEBI:15378"/>
        <dbReference type="ChEBI" id="CHEBI:17319"/>
        <dbReference type="ChEBI" id="CHEBI:17499"/>
        <dbReference type="ChEBI" id="CHEBI:29917"/>
        <dbReference type="ChEBI" id="CHEBI:29961"/>
        <dbReference type="ChEBI" id="CHEBI:57844"/>
        <dbReference type="ChEBI" id="CHEBI:57856"/>
        <dbReference type="ChEBI" id="CHEBI:59789"/>
        <dbReference type="ChEBI" id="CHEBI:64428"/>
        <dbReference type="ChEBI" id="CHEBI:73599"/>
        <dbReference type="EC" id="2.8.4.4"/>
    </reaction>
</comment>
<feature type="binding site" evidence="8">
    <location>
        <position position="160"/>
    </location>
    <ligand>
        <name>[4Fe-4S] cluster</name>
        <dbReference type="ChEBI" id="CHEBI:49883"/>
        <label>2</label>
        <note>4Fe-4S-S-AdoMet</note>
    </ligand>
</feature>
<dbReference type="InterPro" id="IPR005840">
    <property type="entry name" value="Ribosomal_uS12_MeSTrfase_RimO"/>
</dbReference>
<dbReference type="Proteomes" id="UP000230646">
    <property type="component" value="Unassembled WGS sequence"/>
</dbReference>
<dbReference type="SFLD" id="SFLDG01082">
    <property type="entry name" value="B12-binding_domain_containing"/>
    <property type="match status" value="1"/>
</dbReference>
<dbReference type="Gene3D" id="2.40.50.140">
    <property type="entry name" value="Nucleic acid-binding proteins"/>
    <property type="match status" value="1"/>
</dbReference>
<accession>A0A2M7K6W7</accession>
<dbReference type="InterPro" id="IPR020612">
    <property type="entry name" value="Methylthiotransferase_CS"/>
</dbReference>
<dbReference type="GO" id="GO:0005840">
    <property type="term" value="C:ribosome"/>
    <property type="evidence" value="ECO:0007669"/>
    <property type="project" value="UniProtKB-KW"/>
</dbReference>
<dbReference type="Pfam" id="PF00919">
    <property type="entry name" value="UPF0004"/>
    <property type="match status" value="1"/>
</dbReference>
<dbReference type="SMART" id="SM00729">
    <property type="entry name" value="Elp3"/>
    <property type="match status" value="1"/>
</dbReference>
<dbReference type="SFLD" id="SFLDF00274">
    <property type="entry name" value="ribosomal_protein_S12_methylth"/>
    <property type="match status" value="1"/>
</dbReference>
<evidence type="ECO:0000313" key="17">
    <source>
        <dbReference type="Proteomes" id="UP000228560"/>
    </source>
</evidence>
<keyword evidence="7 8" id="KW-0411">Iron-sulfur</keyword>
<reference evidence="17 18" key="3">
    <citation type="submission" date="2017-09" db="EMBL/GenBank/DDBJ databases">
        <title>Depth-based differentiation of microbial function through sediment-hosted aquifers and enrichment of novel symbionts in the deep terrestrial subsurface.</title>
        <authorList>
            <person name="Probst A.J."/>
            <person name="Ladd B."/>
            <person name="Jarett J.K."/>
            <person name="Geller-Mcgrath D.E."/>
            <person name="Sieber C.M."/>
            <person name="Emerson J.B."/>
            <person name="Anantharaman K."/>
            <person name="Thomas B.C."/>
            <person name="Malmstrom R."/>
            <person name="Stieglmeier M."/>
            <person name="Klingl A."/>
            <person name="Woyke T."/>
            <person name="Ryan C.M."/>
            <person name="Banfield J.F."/>
        </authorList>
    </citation>
    <scope>NUCLEOTIDE SEQUENCE [LARGE SCALE GENOMIC DNA]</scope>
    <source>
        <strain evidence="14">CG_4_10_14_3_um_filter_34_13</strain>
        <strain evidence="15">CG_4_9_14_3_um_filter_33_16</strain>
    </source>
</reference>
<keyword evidence="4 8" id="KW-0949">S-adenosyl-L-methionine</keyword>
<dbReference type="GO" id="GO:0005829">
    <property type="term" value="C:cytosol"/>
    <property type="evidence" value="ECO:0007669"/>
    <property type="project" value="TreeGrafter"/>
</dbReference>
<keyword evidence="2 8" id="KW-0963">Cytoplasm</keyword>
<dbReference type="Pfam" id="PF04055">
    <property type="entry name" value="Radical_SAM"/>
    <property type="match status" value="1"/>
</dbReference>
<dbReference type="InterPro" id="IPR005839">
    <property type="entry name" value="Methylthiotransferase"/>
</dbReference>
<dbReference type="InterPro" id="IPR038135">
    <property type="entry name" value="Methylthiotransferase_N_sf"/>
</dbReference>
<evidence type="ECO:0000256" key="6">
    <source>
        <dbReference type="ARBA" id="ARBA00023004"/>
    </source>
</evidence>
<dbReference type="SFLD" id="SFLDS00029">
    <property type="entry name" value="Radical_SAM"/>
    <property type="match status" value="1"/>
</dbReference>
<accession>A0A2M8CFU7</accession>
<dbReference type="InterPro" id="IPR002792">
    <property type="entry name" value="TRAM_dom"/>
</dbReference>
<keyword evidence="1 8" id="KW-0004">4Fe-4S</keyword>
<sequence>MQIGIKSLGCPKNLVDTEIICGILKEKGHQISGQINNSEIVIINTCSFIKDAVEESIEEILSLVKLKKEGKIKYIIVIGCLPQRYKNNNLSQELPEVDAFLGVGNLLEINDIVERVLQGEQIYKINSNSDFLYPKTALRTILTPQHYAYIKISEGCQNNCSYCLIPQIRGNYRSRKIEDIITEVKMLSEKQKLSEVILVGQDTTLYGIDLYKEYKLAELLKRLSLLELENLKWIRLLYTHPAHYNDELIEVIANYTRICPYLDLPLQHISDRILKKMNRPIDKRYIIDLINRLRDRIPNLALRTTFMVGFPGETDQDFEELLNFVKEVRFERLGAFIYSQEEGTPAHNFSQQIPKRIKKERLEKLMITQQKISKEINSSYLGKEVEVLVDEISSGKSKLAIGRTEANAPEIDGKVIIKTDKVLAGEFMKVNIMETSEYDLVGEIRK</sequence>
<protein>
    <recommendedName>
        <fullName evidence="8">Ribosomal protein uS12 methylthiotransferase RimO</fullName>
        <shortName evidence="8">uS12 MTTase</shortName>
        <shortName evidence="8">uS12 methylthiotransferase</shortName>
        <ecNumber evidence="8">2.8.4.4</ecNumber>
    </recommendedName>
    <alternativeName>
        <fullName evidence="8">Ribosomal protein uS12 (aspartate-C(3))-methylthiotransferase</fullName>
    </alternativeName>
    <alternativeName>
        <fullName evidence="8">Ribosome maturation factor RimO</fullName>
    </alternativeName>
</protein>
<dbReference type="Pfam" id="PF18693">
    <property type="entry name" value="TRAM_2"/>
    <property type="match status" value="1"/>
</dbReference>
<dbReference type="EMBL" id="MNYY01000104">
    <property type="protein sequence ID" value="OIP69300.1"/>
    <property type="molecule type" value="Genomic_DNA"/>
</dbReference>
<keyword evidence="3 8" id="KW-0808">Transferase</keyword>
<dbReference type="Proteomes" id="UP000231493">
    <property type="component" value="Unassembled WGS sequence"/>
</dbReference>
<dbReference type="RefSeq" id="WP_406606911.1">
    <property type="nucleotide sequence ID" value="NZ_PFKO01000069.1"/>
</dbReference>
<dbReference type="InterPro" id="IPR006638">
    <property type="entry name" value="Elp3/MiaA/NifB-like_rSAM"/>
</dbReference>
<evidence type="ECO:0000256" key="3">
    <source>
        <dbReference type="ARBA" id="ARBA00022679"/>
    </source>
</evidence>
<evidence type="ECO:0000256" key="8">
    <source>
        <dbReference type="HAMAP-Rule" id="MF_01865"/>
    </source>
</evidence>
<evidence type="ECO:0000256" key="2">
    <source>
        <dbReference type="ARBA" id="ARBA00022490"/>
    </source>
</evidence>
<dbReference type="GO" id="GO:0046872">
    <property type="term" value="F:metal ion binding"/>
    <property type="evidence" value="ECO:0007669"/>
    <property type="project" value="UniProtKB-KW"/>
</dbReference>
<dbReference type="PANTHER" id="PTHR43837:SF1">
    <property type="entry name" value="RIBOSOMAL PROTEIN US12 METHYLTHIOTRANSFERASE RIMO"/>
    <property type="match status" value="1"/>
</dbReference>
<dbReference type="FunFam" id="3.80.30.20:FF:000001">
    <property type="entry name" value="tRNA-2-methylthio-N(6)-dimethylallyladenosine synthase 2"/>
    <property type="match status" value="1"/>
</dbReference>
<dbReference type="GO" id="GO:0103039">
    <property type="term" value="F:protein methylthiotransferase activity"/>
    <property type="evidence" value="ECO:0007669"/>
    <property type="project" value="UniProtKB-EC"/>
</dbReference>
<dbReference type="Gene3D" id="3.80.30.20">
    <property type="entry name" value="tm_1862 like domain"/>
    <property type="match status" value="1"/>
</dbReference>
<comment type="similarity">
    <text evidence="8">Belongs to the methylthiotransferase family. RimO subfamily.</text>
</comment>
<proteinExistence type="inferred from homology"/>